<dbReference type="AlphaFoldDB" id="A0A6A3KBM7"/>
<reference evidence="4 5" key="1">
    <citation type="submission" date="2018-09" db="EMBL/GenBank/DDBJ databases">
        <title>Genomic investigation of the strawberry pathogen Phytophthora fragariae indicates pathogenicity is determined by transcriptional variation in three key races.</title>
        <authorList>
            <person name="Adams T.M."/>
            <person name="Armitage A.D."/>
            <person name="Sobczyk M.K."/>
            <person name="Bates H.J."/>
            <person name="Dunwell J.M."/>
            <person name="Nellist C.F."/>
            <person name="Harrison R.J."/>
        </authorList>
    </citation>
    <scope>NUCLEOTIDE SEQUENCE [LARGE SCALE GENOMIC DNA]</scope>
    <source>
        <strain evidence="3 4">SCRP249</strain>
        <strain evidence="2 5">SCRP324</strain>
    </source>
</reference>
<evidence type="ECO:0008006" key="6">
    <source>
        <dbReference type="Google" id="ProtNLM"/>
    </source>
</evidence>
<comment type="caution">
    <text evidence="3">The sequence shown here is derived from an EMBL/GenBank/DDBJ whole genome shotgun (WGS) entry which is preliminary data.</text>
</comment>
<proteinExistence type="predicted"/>
<organism evidence="3 4">
    <name type="scientific">Phytophthora rubi</name>
    <dbReference type="NCBI Taxonomy" id="129364"/>
    <lineage>
        <taxon>Eukaryota</taxon>
        <taxon>Sar</taxon>
        <taxon>Stramenopiles</taxon>
        <taxon>Oomycota</taxon>
        <taxon>Peronosporomycetes</taxon>
        <taxon>Peronosporales</taxon>
        <taxon>Peronosporaceae</taxon>
        <taxon>Phytophthora</taxon>
    </lineage>
</organism>
<evidence type="ECO:0000313" key="2">
    <source>
        <dbReference type="EMBL" id="KAE8999497.1"/>
    </source>
</evidence>
<dbReference type="EMBL" id="QXFU01001577">
    <property type="protein sequence ID" value="KAE8999497.1"/>
    <property type="molecule type" value="Genomic_DNA"/>
</dbReference>
<keyword evidence="1" id="KW-0732">Signal</keyword>
<name>A0A6A3KBM7_9STRA</name>
<feature type="signal peptide" evidence="1">
    <location>
        <begin position="1"/>
        <end position="22"/>
    </location>
</feature>
<feature type="chain" id="PRO_5036164736" description="Secreted protein" evidence="1">
    <location>
        <begin position="23"/>
        <end position="62"/>
    </location>
</feature>
<dbReference type="Proteomes" id="UP000429607">
    <property type="component" value="Unassembled WGS sequence"/>
</dbReference>
<sequence>MHNICVHTLALCLYECCSVTRGVVEDGNNDHATYNSVPARKNIFFKLLRPKTTIGAAKCTHI</sequence>
<evidence type="ECO:0000256" key="1">
    <source>
        <dbReference type="SAM" id="SignalP"/>
    </source>
</evidence>
<protein>
    <recommendedName>
        <fullName evidence="6">Secreted protein</fullName>
    </recommendedName>
</protein>
<evidence type="ECO:0000313" key="3">
    <source>
        <dbReference type="EMBL" id="KAE9002968.1"/>
    </source>
</evidence>
<gene>
    <name evidence="3" type="ORF">PR001_g18107</name>
    <name evidence="2" type="ORF">PR002_g18436</name>
</gene>
<dbReference type="EMBL" id="QXFV01001565">
    <property type="protein sequence ID" value="KAE9002968.1"/>
    <property type="molecule type" value="Genomic_DNA"/>
</dbReference>
<accession>A0A6A3KBM7</accession>
<dbReference type="Proteomes" id="UP000435112">
    <property type="component" value="Unassembled WGS sequence"/>
</dbReference>
<evidence type="ECO:0000313" key="4">
    <source>
        <dbReference type="Proteomes" id="UP000429607"/>
    </source>
</evidence>
<evidence type="ECO:0000313" key="5">
    <source>
        <dbReference type="Proteomes" id="UP000435112"/>
    </source>
</evidence>